<proteinExistence type="predicted"/>
<keyword evidence="2" id="KW-1185">Reference proteome</keyword>
<dbReference type="Proteomes" id="UP000837857">
    <property type="component" value="Chromosome 30"/>
</dbReference>
<sequence>MGCPLGSYDDLLEVPKPVGVSMIAYVDDVTIVIESSSRADIERKATTVLTVVSEWRISNRLTDWIFLPDPECSMRYVLARELARALERGLLCQNRPGA</sequence>
<evidence type="ECO:0000313" key="1">
    <source>
        <dbReference type="EMBL" id="CAH2065208.1"/>
    </source>
</evidence>
<feature type="non-terminal residue" evidence="1">
    <location>
        <position position="1"/>
    </location>
</feature>
<dbReference type="EMBL" id="OW152842">
    <property type="protein sequence ID" value="CAH2065208.1"/>
    <property type="molecule type" value="Genomic_DNA"/>
</dbReference>
<reference evidence="1" key="1">
    <citation type="submission" date="2022-03" db="EMBL/GenBank/DDBJ databases">
        <authorList>
            <person name="Martin H S."/>
        </authorList>
    </citation>
    <scope>NUCLEOTIDE SEQUENCE</scope>
</reference>
<gene>
    <name evidence="1" type="ORF">IPOD504_LOCUS13086</name>
</gene>
<evidence type="ECO:0000313" key="2">
    <source>
        <dbReference type="Proteomes" id="UP000837857"/>
    </source>
</evidence>
<accession>A0ABN8IRT6</accession>
<evidence type="ECO:0008006" key="3">
    <source>
        <dbReference type="Google" id="ProtNLM"/>
    </source>
</evidence>
<protein>
    <recommendedName>
        <fullName evidence="3">Reverse transcriptase domain-containing protein</fullName>
    </recommendedName>
</protein>
<organism evidence="1 2">
    <name type="scientific">Iphiclides podalirius</name>
    <name type="common">scarce swallowtail</name>
    <dbReference type="NCBI Taxonomy" id="110791"/>
    <lineage>
        <taxon>Eukaryota</taxon>
        <taxon>Metazoa</taxon>
        <taxon>Ecdysozoa</taxon>
        <taxon>Arthropoda</taxon>
        <taxon>Hexapoda</taxon>
        <taxon>Insecta</taxon>
        <taxon>Pterygota</taxon>
        <taxon>Neoptera</taxon>
        <taxon>Endopterygota</taxon>
        <taxon>Lepidoptera</taxon>
        <taxon>Glossata</taxon>
        <taxon>Ditrysia</taxon>
        <taxon>Papilionoidea</taxon>
        <taxon>Papilionidae</taxon>
        <taxon>Papilioninae</taxon>
        <taxon>Iphiclides</taxon>
    </lineage>
</organism>
<name>A0ABN8IRT6_9NEOP</name>